<keyword evidence="3" id="KW-1185">Reference proteome</keyword>
<feature type="region of interest" description="Disordered" evidence="1">
    <location>
        <begin position="48"/>
        <end position="75"/>
    </location>
</feature>
<dbReference type="EMBL" id="JADWDJ010000020">
    <property type="protein sequence ID" value="KAG5265121.1"/>
    <property type="molecule type" value="Genomic_DNA"/>
</dbReference>
<organism evidence="2 3">
    <name type="scientific">Alosa alosa</name>
    <name type="common">allis shad</name>
    <dbReference type="NCBI Taxonomy" id="278164"/>
    <lineage>
        <taxon>Eukaryota</taxon>
        <taxon>Metazoa</taxon>
        <taxon>Chordata</taxon>
        <taxon>Craniata</taxon>
        <taxon>Vertebrata</taxon>
        <taxon>Euteleostomi</taxon>
        <taxon>Actinopterygii</taxon>
        <taxon>Neopterygii</taxon>
        <taxon>Teleostei</taxon>
        <taxon>Clupei</taxon>
        <taxon>Clupeiformes</taxon>
        <taxon>Clupeoidei</taxon>
        <taxon>Clupeidae</taxon>
        <taxon>Alosa</taxon>
    </lineage>
</organism>
<protein>
    <submittedName>
        <fullName evidence="2">Uncharacterized protein</fullName>
    </submittedName>
</protein>
<comment type="caution">
    <text evidence="2">The sequence shown here is derived from an EMBL/GenBank/DDBJ whole genome shotgun (WGS) entry which is preliminary data.</text>
</comment>
<dbReference type="Proteomes" id="UP000823561">
    <property type="component" value="Chromosome 20"/>
</dbReference>
<sequence length="105" mass="12313">MANRLQMCRQVLGPRYSINSTLQLSNPPPIYCCMVLCRLKNLHTRERGSWSLEKNQDRASEREREGTGDGDCKRGDRKWPLMKYLRNQPSLTKGWREREGKCRDG</sequence>
<evidence type="ECO:0000313" key="2">
    <source>
        <dbReference type="EMBL" id="KAG5265121.1"/>
    </source>
</evidence>
<evidence type="ECO:0000313" key="3">
    <source>
        <dbReference type="Proteomes" id="UP000823561"/>
    </source>
</evidence>
<accession>A0AAV6FXM8</accession>
<name>A0AAV6FXM8_9TELE</name>
<gene>
    <name evidence="2" type="ORF">AALO_G00261650</name>
</gene>
<reference evidence="2" key="1">
    <citation type="submission" date="2020-10" db="EMBL/GenBank/DDBJ databases">
        <title>Chromosome-scale genome assembly of the Allis shad, Alosa alosa.</title>
        <authorList>
            <person name="Margot Z."/>
            <person name="Christophe K."/>
            <person name="Cabau C."/>
            <person name="Louis A."/>
            <person name="Berthelot C."/>
            <person name="Parey E."/>
            <person name="Roest Crollius H."/>
            <person name="Montfort J."/>
            <person name="Robinson-Rechavi M."/>
            <person name="Bucao C."/>
            <person name="Bouchez O."/>
            <person name="Gislard M."/>
            <person name="Lluch J."/>
            <person name="Milhes M."/>
            <person name="Lampietro C."/>
            <person name="Lopez Roques C."/>
            <person name="Donnadieu C."/>
            <person name="Braasch I."/>
            <person name="Desvignes T."/>
            <person name="Postlethwait J."/>
            <person name="Bobe J."/>
            <person name="Guiguen Y."/>
        </authorList>
    </citation>
    <scope>NUCLEOTIDE SEQUENCE</scope>
    <source>
        <strain evidence="2">M-15738</strain>
        <tissue evidence="2">Blood</tissue>
    </source>
</reference>
<proteinExistence type="predicted"/>
<evidence type="ECO:0000256" key="1">
    <source>
        <dbReference type="SAM" id="MobiDB-lite"/>
    </source>
</evidence>
<dbReference type="AlphaFoldDB" id="A0AAV6FXM8"/>